<evidence type="ECO:0000313" key="5">
    <source>
        <dbReference type="Proteomes" id="UP000501830"/>
    </source>
</evidence>
<evidence type="ECO:0000259" key="3">
    <source>
        <dbReference type="Pfam" id="PF05532"/>
    </source>
</evidence>
<keyword evidence="5" id="KW-1185">Reference proteome</keyword>
<gene>
    <name evidence="4" type="ORF">G7058_05035</name>
</gene>
<dbReference type="Gene3D" id="1.10.1470.10">
    <property type="entry name" value="YjbJ"/>
    <property type="match status" value="1"/>
</dbReference>
<feature type="compositionally biased region" description="Basic and acidic residues" evidence="2">
    <location>
        <begin position="1"/>
        <end position="11"/>
    </location>
</feature>
<dbReference type="GeneID" id="94552634"/>
<organism evidence="4 5">
    <name type="scientific">Jeotgalibaca porci</name>
    <dbReference type="NCBI Taxonomy" id="1868793"/>
    <lineage>
        <taxon>Bacteria</taxon>
        <taxon>Bacillati</taxon>
        <taxon>Bacillota</taxon>
        <taxon>Bacilli</taxon>
        <taxon>Lactobacillales</taxon>
        <taxon>Carnobacteriaceae</taxon>
        <taxon>Jeotgalibaca</taxon>
    </lineage>
</organism>
<dbReference type="EMBL" id="CP049889">
    <property type="protein sequence ID" value="QIK51477.1"/>
    <property type="molecule type" value="Genomic_DNA"/>
</dbReference>
<feature type="compositionally biased region" description="Basic and acidic residues" evidence="2">
    <location>
        <begin position="17"/>
        <end position="37"/>
    </location>
</feature>
<name>A0A6G7WGY2_9LACT</name>
<dbReference type="SUPFAM" id="SSF69047">
    <property type="entry name" value="Hypothetical protein YjbJ"/>
    <property type="match status" value="1"/>
</dbReference>
<dbReference type="KEGG" id="jpo:G7058_05035"/>
<accession>A0A6G7WGY2</accession>
<dbReference type="Proteomes" id="UP000501830">
    <property type="component" value="Chromosome"/>
</dbReference>
<feature type="region of interest" description="Disordered" evidence="2">
    <location>
        <begin position="1"/>
        <end position="67"/>
    </location>
</feature>
<feature type="domain" description="CsbD-like" evidence="3">
    <location>
        <begin position="5"/>
        <end position="57"/>
    </location>
</feature>
<evidence type="ECO:0000256" key="1">
    <source>
        <dbReference type="ARBA" id="ARBA00009129"/>
    </source>
</evidence>
<protein>
    <submittedName>
        <fullName evidence="4">CsbD family protein</fullName>
    </submittedName>
</protein>
<dbReference type="RefSeq" id="WP_166062533.1">
    <property type="nucleotide sequence ID" value="NZ_CP049889.1"/>
</dbReference>
<proteinExistence type="inferred from homology"/>
<evidence type="ECO:0000256" key="2">
    <source>
        <dbReference type="SAM" id="MobiDB-lite"/>
    </source>
</evidence>
<reference evidence="4 5" key="1">
    <citation type="journal article" date="2017" name="Int. J. Syst. Evol. Microbiol.">
        <title>Jeotgalibaca porci sp. nov. and Jeotgalibaca arthritidis sp. nov., isolated from pigs, and emended description of the genus Jeotgalibaca.</title>
        <authorList>
            <person name="Zamora L."/>
            <person name="Perez-Sancho M."/>
            <person name="Dominguez L."/>
            <person name="Fernandez-Garayzabal J.F."/>
            <person name="Vela A.I."/>
        </authorList>
    </citation>
    <scope>NUCLEOTIDE SEQUENCE [LARGE SCALE GENOMIC DNA]</scope>
    <source>
        <strain evidence="4 5">CCUG 69148</strain>
    </source>
</reference>
<dbReference type="Pfam" id="PF05532">
    <property type="entry name" value="CsbD"/>
    <property type="match status" value="1"/>
</dbReference>
<dbReference type="InterPro" id="IPR008462">
    <property type="entry name" value="CsbD"/>
</dbReference>
<evidence type="ECO:0000313" key="4">
    <source>
        <dbReference type="EMBL" id="QIK51477.1"/>
    </source>
</evidence>
<dbReference type="AlphaFoldDB" id="A0A6G7WGY2"/>
<dbReference type="InterPro" id="IPR036629">
    <property type="entry name" value="YjbJ_sf"/>
</dbReference>
<feature type="compositionally biased region" description="Basic and acidic residues" evidence="2">
    <location>
        <begin position="47"/>
        <end position="67"/>
    </location>
</feature>
<comment type="similarity">
    <text evidence="1">Belongs to the UPF0337 (CsbD) family.</text>
</comment>
<sequence length="67" mass="7601">MALDDKLKGLKDQVVGKVKEEYGDATNDKSKELEGKAQKTKGQITQKVEEGKDKAHDKIDDWQDKNR</sequence>